<dbReference type="PROSITE" id="PS50977">
    <property type="entry name" value="HTH_TETR_2"/>
    <property type="match status" value="1"/>
</dbReference>
<keyword evidence="1" id="KW-0805">Transcription regulation</keyword>
<proteinExistence type="predicted"/>
<dbReference type="PRINTS" id="PR00455">
    <property type="entry name" value="HTHTETR"/>
</dbReference>
<keyword evidence="3" id="KW-0804">Transcription</keyword>
<sequence>MPAQGRPLRADARRNRDQIVQAARQAFAAEGFGVPLDEIARRAGVGPGTLYRHFPTKEALFEAIVRERLLLLVEGAKAARSRPDAAGALFGVIEAIVADAQAKTELIDALTGAGIDVQTEVAATAAKLREEVDALLRRAQHEGSIRDDVGAAELMALIGGVILALRGPQAIDPARALAVIRDGLRRSA</sequence>
<dbReference type="SUPFAM" id="SSF48498">
    <property type="entry name" value="Tetracyclin repressor-like, C-terminal domain"/>
    <property type="match status" value="1"/>
</dbReference>
<evidence type="ECO:0000313" key="7">
    <source>
        <dbReference type="Proteomes" id="UP001501237"/>
    </source>
</evidence>
<keyword evidence="7" id="KW-1185">Reference proteome</keyword>
<evidence type="ECO:0000256" key="1">
    <source>
        <dbReference type="ARBA" id="ARBA00023015"/>
    </source>
</evidence>
<feature type="DNA-binding region" description="H-T-H motif" evidence="4">
    <location>
        <begin position="35"/>
        <end position="54"/>
    </location>
</feature>
<dbReference type="InterPro" id="IPR036271">
    <property type="entry name" value="Tet_transcr_reg_TetR-rel_C_sf"/>
</dbReference>
<reference evidence="7" key="1">
    <citation type="journal article" date="2019" name="Int. J. Syst. Evol. Microbiol.">
        <title>The Global Catalogue of Microorganisms (GCM) 10K type strain sequencing project: providing services to taxonomists for standard genome sequencing and annotation.</title>
        <authorList>
            <consortium name="The Broad Institute Genomics Platform"/>
            <consortium name="The Broad Institute Genome Sequencing Center for Infectious Disease"/>
            <person name="Wu L."/>
            <person name="Ma J."/>
        </authorList>
    </citation>
    <scope>NUCLEOTIDE SEQUENCE [LARGE SCALE GENOMIC DNA]</scope>
    <source>
        <strain evidence="7">JCM 9377</strain>
    </source>
</reference>
<dbReference type="InterPro" id="IPR050109">
    <property type="entry name" value="HTH-type_TetR-like_transc_reg"/>
</dbReference>
<dbReference type="Proteomes" id="UP001501237">
    <property type="component" value="Unassembled WGS sequence"/>
</dbReference>
<keyword evidence="2 4" id="KW-0238">DNA-binding</keyword>
<dbReference type="Gene3D" id="1.10.357.10">
    <property type="entry name" value="Tetracycline Repressor, domain 2"/>
    <property type="match status" value="1"/>
</dbReference>
<dbReference type="InterPro" id="IPR049445">
    <property type="entry name" value="TetR_SbtR-like_C"/>
</dbReference>
<feature type="domain" description="HTH tetR-type" evidence="5">
    <location>
        <begin position="13"/>
        <end position="72"/>
    </location>
</feature>
<gene>
    <name evidence="6" type="ORF">GCM10010468_42390</name>
</gene>
<evidence type="ECO:0000256" key="2">
    <source>
        <dbReference type="ARBA" id="ARBA00023125"/>
    </source>
</evidence>
<dbReference type="Pfam" id="PF21597">
    <property type="entry name" value="TetR_C_43"/>
    <property type="match status" value="1"/>
</dbReference>
<dbReference type="PANTHER" id="PTHR30055">
    <property type="entry name" value="HTH-TYPE TRANSCRIPTIONAL REGULATOR RUTR"/>
    <property type="match status" value="1"/>
</dbReference>
<dbReference type="Pfam" id="PF00440">
    <property type="entry name" value="TetR_N"/>
    <property type="match status" value="1"/>
</dbReference>
<name>A0ABP6QFE8_9ACTN</name>
<accession>A0ABP6QFE8</accession>
<organism evidence="6 7">
    <name type="scientific">Actinocorallia longicatena</name>
    <dbReference type="NCBI Taxonomy" id="111803"/>
    <lineage>
        <taxon>Bacteria</taxon>
        <taxon>Bacillati</taxon>
        <taxon>Actinomycetota</taxon>
        <taxon>Actinomycetes</taxon>
        <taxon>Streptosporangiales</taxon>
        <taxon>Thermomonosporaceae</taxon>
        <taxon>Actinocorallia</taxon>
    </lineage>
</organism>
<comment type="caution">
    <text evidence="6">The sequence shown here is derived from an EMBL/GenBank/DDBJ whole genome shotgun (WGS) entry which is preliminary data.</text>
</comment>
<dbReference type="InterPro" id="IPR001647">
    <property type="entry name" value="HTH_TetR"/>
</dbReference>
<evidence type="ECO:0000256" key="3">
    <source>
        <dbReference type="ARBA" id="ARBA00023163"/>
    </source>
</evidence>
<protein>
    <submittedName>
        <fullName evidence="6">TetR/AcrR family transcriptional regulator</fullName>
    </submittedName>
</protein>
<evidence type="ECO:0000256" key="4">
    <source>
        <dbReference type="PROSITE-ProRule" id="PRU00335"/>
    </source>
</evidence>
<dbReference type="PANTHER" id="PTHR30055:SF234">
    <property type="entry name" value="HTH-TYPE TRANSCRIPTIONAL REGULATOR BETI"/>
    <property type="match status" value="1"/>
</dbReference>
<dbReference type="InterPro" id="IPR009057">
    <property type="entry name" value="Homeodomain-like_sf"/>
</dbReference>
<dbReference type="EMBL" id="BAAAUV010000010">
    <property type="protein sequence ID" value="GAA3218729.1"/>
    <property type="molecule type" value="Genomic_DNA"/>
</dbReference>
<evidence type="ECO:0000313" key="6">
    <source>
        <dbReference type="EMBL" id="GAA3218729.1"/>
    </source>
</evidence>
<evidence type="ECO:0000259" key="5">
    <source>
        <dbReference type="PROSITE" id="PS50977"/>
    </source>
</evidence>
<dbReference type="SUPFAM" id="SSF46689">
    <property type="entry name" value="Homeodomain-like"/>
    <property type="match status" value="1"/>
</dbReference>